<keyword evidence="2" id="KW-1185">Reference proteome</keyword>
<protein>
    <submittedName>
        <fullName evidence="1">Uncharacterized protein</fullName>
    </submittedName>
</protein>
<dbReference type="RefSeq" id="WP_187465871.1">
    <property type="nucleotide sequence ID" value="NZ_JACSIT010000077.1"/>
</dbReference>
<proteinExistence type="predicted"/>
<name>A0A923PJM0_9BACT</name>
<dbReference type="Proteomes" id="UP000650081">
    <property type="component" value="Unassembled WGS sequence"/>
</dbReference>
<evidence type="ECO:0000313" key="2">
    <source>
        <dbReference type="Proteomes" id="UP000650081"/>
    </source>
</evidence>
<dbReference type="AlphaFoldDB" id="A0A923PJM0"/>
<organism evidence="1 2">
    <name type="scientific">Neolewinella lacunae</name>
    <dbReference type="NCBI Taxonomy" id="1517758"/>
    <lineage>
        <taxon>Bacteria</taxon>
        <taxon>Pseudomonadati</taxon>
        <taxon>Bacteroidota</taxon>
        <taxon>Saprospiria</taxon>
        <taxon>Saprospirales</taxon>
        <taxon>Lewinellaceae</taxon>
        <taxon>Neolewinella</taxon>
    </lineage>
</organism>
<evidence type="ECO:0000313" key="1">
    <source>
        <dbReference type="EMBL" id="MBC6993770.1"/>
    </source>
</evidence>
<accession>A0A923PJM0</accession>
<gene>
    <name evidence="1" type="ORF">H9S92_06340</name>
</gene>
<reference evidence="1" key="1">
    <citation type="submission" date="2020-08" db="EMBL/GenBank/DDBJ databases">
        <title>Lewinella bacteria from marine environments.</title>
        <authorList>
            <person name="Zhong Y."/>
        </authorList>
    </citation>
    <scope>NUCLEOTIDE SEQUENCE</scope>
    <source>
        <strain evidence="1">KCTC 42187</strain>
    </source>
</reference>
<sequence>MSTTKSIILAVVCLLAGLAIGFNLSEGDARTTDIRWKYGNSELVIDLEKDMADDETLLGKIFSTDFSASGAEAWLKAQRKLYRYDDPALATLVGGLDYDAPAAREFRSLKDRRIGPWAYQTQEVRVGIPSRDFQPAAGNANVCESGIFYRQKIEVFLPSRPDHKVVLNATGRYACPQNYEFPDIQLSREDAKYLFGYDNFSKYETAAAIVIQE</sequence>
<dbReference type="EMBL" id="JACSIT010000077">
    <property type="protein sequence ID" value="MBC6993770.1"/>
    <property type="molecule type" value="Genomic_DNA"/>
</dbReference>
<comment type="caution">
    <text evidence="1">The sequence shown here is derived from an EMBL/GenBank/DDBJ whole genome shotgun (WGS) entry which is preliminary data.</text>
</comment>